<feature type="compositionally biased region" description="Polar residues" evidence="1">
    <location>
        <begin position="32"/>
        <end position="41"/>
    </location>
</feature>
<feature type="compositionally biased region" description="Basic residues" evidence="1">
    <location>
        <begin position="114"/>
        <end position="126"/>
    </location>
</feature>
<feature type="compositionally biased region" description="Basic residues" evidence="1">
    <location>
        <begin position="362"/>
        <end position="376"/>
    </location>
</feature>
<reference evidence="3 4" key="1">
    <citation type="submission" date="2021-01" db="EMBL/GenBank/DDBJ databases">
        <title>Whole genome shotgun sequence of Planotetraspora phitsanulokensis NBRC 104273.</title>
        <authorList>
            <person name="Komaki H."/>
            <person name="Tamura T."/>
        </authorList>
    </citation>
    <scope>NUCLEOTIDE SEQUENCE [LARGE SCALE GENOMIC DNA]</scope>
    <source>
        <strain evidence="3 4">NBRC 104273</strain>
    </source>
</reference>
<dbReference type="AlphaFoldDB" id="A0A8J3XHX6"/>
<keyword evidence="4" id="KW-1185">Reference proteome</keyword>
<evidence type="ECO:0000313" key="4">
    <source>
        <dbReference type="Proteomes" id="UP000622547"/>
    </source>
</evidence>
<sequence length="376" mass="38935">MPICTAILTTALLAGPAASPADPVPAAHKSLANKTTKQQTPDKIADRDATRHAVHKAATPATRTDDDHPVQESSASSDSGSSGSGSEKASFQKSESWSSDPHAGGDSQFLDTKKTRKAGQGHHGRNGTRALAPRGEDVPRAKGAADAPAAPAARPAHAPVIEPAVASAAKPAVAPAVKHAPGVKNAPTVKQAPADKQDSAVKQAPADKQDSAVKQAPADKQAPVAKQASAVKHAPADKHAPEPRPALAPAVEVPKIAAEAPLVKKKKAEPTAEPAHKFLAPKDVRDLEAAEDFDPTMADDETVEDDAVPEGVRFPGASTGSNPRDVMINPSGMPLPKNLYALPAMRGLQRAVARSHVDHGRHSLRHPHHQQGHGEA</sequence>
<feature type="compositionally biased region" description="Basic and acidic residues" evidence="1">
    <location>
        <begin position="193"/>
        <end position="211"/>
    </location>
</feature>
<feature type="compositionally biased region" description="Polar residues" evidence="1">
    <location>
        <begin position="87"/>
        <end position="99"/>
    </location>
</feature>
<feature type="region of interest" description="Disordered" evidence="1">
    <location>
        <begin position="352"/>
        <end position="376"/>
    </location>
</feature>
<comment type="caution">
    <text evidence="3">The sequence shown here is derived from an EMBL/GenBank/DDBJ whole genome shotgun (WGS) entry which is preliminary data.</text>
</comment>
<feature type="chain" id="PRO_5038431882" evidence="2">
    <location>
        <begin position="22"/>
        <end position="376"/>
    </location>
</feature>
<accession>A0A8J3XHX6</accession>
<gene>
    <name evidence="3" type="ORF">Pph01_75050</name>
</gene>
<protein>
    <submittedName>
        <fullName evidence="3">Uncharacterized protein</fullName>
    </submittedName>
</protein>
<evidence type="ECO:0000256" key="1">
    <source>
        <dbReference type="SAM" id="MobiDB-lite"/>
    </source>
</evidence>
<feature type="compositionally biased region" description="Low complexity" evidence="1">
    <location>
        <begin position="141"/>
        <end position="184"/>
    </location>
</feature>
<proteinExistence type="predicted"/>
<dbReference type="Proteomes" id="UP000622547">
    <property type="component" value="Unassembled WGS sequence"/>
</dbReference>
<feature type="region of interest" description="Disordered" evidence="1">
    <location>
        <begin position="14"/>
        <end position="247"/>
    </location>
</feature>
<keyword evidence="2" id="KW-0732">Signal</keyword>
<dbReference type="EMBL" id="BOOP01000044">
    <property type="protein sequence ID" value="GII42502.1"/>
    <property type="molecule type" value="Genomic_DNA"/>
</dbReference>
<feature type="compositionally biased region" description="Low complexity" evidence="1">
    <location>
        <begin position="73"/>
        <end position="86"/>
    </location>
</feature>
<evidence type="ECO:0000256" key="2">
    <source>
        <dbReference type="SAM" id="SignalP"/>
    </source>
</evidence>
<organism evidence="3 4">
    <name type="scientific">Planotetraspora phitsanulokensis</name>
    <dbReference type="NCBI Taxonomy" id="575192"/>
    <lineage>
        <taxon>Bacteria</taxon>
        <taxon>Bacillati</taxon>
        <taxon>Actinomycetota</taxon>
        <taxon>Actinomycetes</taxon>
        <taxon>Streptosporangiales</taxon>
        <taxon>Streptosporangiaceae</taxon>
        <taxon>Planotetraspora</taxon>
    </lineage>
</organism>
<name>A0A8J3XHX6_9ACTN</name>
<feature type="compositionally biased region" description="Low complexity" evidence="1">
    <location>
        <begin position="14"/>
        <end position="27"/>
    </location>
</feature>
<evidence type="ECO:0000313" key="3">
    <source>
        <dbReference type="EMBL" id="GII42502.1"/>
    </source>
</evidence>
<dbReference type="RefSeq" id="WP_204077926.1">
    <property type="nucleotide sequence ID" value="NZ_BOOP01000044.1"/>
</dbReference>
<feature type="signal peptide" evidence="2">
    <location>
        <begin position="1"/>
        <end position="21"/>
    </location>
</feature>